<keyword evidence="2" id="KW-1185">Reference proteome</keyword>
<dbReference type="EMBL" id="QKWP01000041">
    <property type="protein sequence ID" value="RIB29318.1"/>
    <property type="molecule type" value="Genomic_DNA"/>
</dbReference>
<evidence type="ECO:0000313" key="2">
    <source>
        <dbReference type="Proteomes" id="UP000266673"/>
    </source>
</evidence>
<sequence length="115" mass="13244">MPNWKKLARKFKLDNGRNYDDDKDYVSEKNAFTIKDCELNIVDDLNSYSITTSSVNDLFKNRGLFLNSQLGISHSTNLDFLIDPQNSRLNNPEQASRFKIQNFVKAILSIAKKIL</sequence>
<reference evidence="1 2" key="1">
    <citation type="submission" date="2018-06" db="EMBL/GenBank/DDBJ databases">
        <title>Comparative genomics reveals the genomic features of Rhizophagus irregularis, R. cerebriforme, R. diaphanum and Gigaspora rosea, and their symbiotic lifestyle signature.</title>
        <authorList>
            <person name="Morin E."/>
            <person name="San Clemente H."/>
            <person name="Chen E.C.H."/>
            <person name="De La Providencia I."/>
            <person name="Hainaut M."/>
            <person name="Kuo A."/>
            <person name="Kohler A."/>
            <person name="Murat C."/>
            <person name="Tang N."/>
            <person name="Roy S."/>
            <person name="Loubradou J."/>
            <person name="Henrissat B."/>
            <person name="Grigoriev I.V."/>
            <person name="Corradi N."/>
            <person name="Roux C."/>
            <person name="Martin F.M."/>
        </authorList>
    </citation>
    <scope>NUCLEOTIDE SEQUENCE [LARGE SCALE GENOMIC DNA]</scope>
    <source>
        <strain evidence="1 2">DAOM 194757</strain>
    </source>
</reference>
<dbReference type="AlphaFoldDB" id="A0A397W4Z3"/>
<evidence type="ECO:0000313" key="1">
    <source>
        <dbReference type="EMBL" id="RIB29318.1"/>
    </source>
</evidence>
<dbReference type="Proteomes" id="UP000266673">
    <property type="component" value="Unassembled WGS sequence"/>
</dbReference>
<name>A0A397W4Z3_9GLOM</name>
<protein>
    <submittedName>
        <fullName evidence="1">Uncharacterized protein</fullName>
    </submittedName>
</protein>
<gene>
    <name evidence="1" type="ORF">C2G38_2155740</name>
</gene>
<comment type="caution">
    <text evidence="1">The sequence shown here is derived from an EMBL/GenBank/DDBJ whole genome shotgun (WGS) entry which is preliminary data.</text>
</comment>
<accession>A0A397W4Z3</accession>
<proteinExistence type="predicted"/>
<organism evidence="1 2">
    <name type="scientific">Gigaspora rosea</name>
    <dbReference type="NCBI Taxonomy" id="44941"/>
    <lineage>
        <taxon>Eukaryota</taxon>
        <taxon>Fungi</taxon>
        <taxon>Fungi incertae sedis</taxon>
        <taxon>Mucoromycota</taxon>
        <taxon>Glomeromycotina</taxon>
        <taxon>Glomeromycetes</taxon>
        <taxon>Diversisporales</taxon>
        <taxon>Gigasporaceae</taxon>
        <taxon>Gigaspora</taxon>
    </lineage>
</organism>